<name>A0A9J6B584_SOLCO</name>
<accession>A0A9J6B584</accession>
<evidence type="ECO:0000256" key="1">
    <source>
        <dbReference type="SAM" id="MobiDB-lite"/>
    </source>
</evidence>
<dbReference type="Proteomes" id="UP000824120">
    <property type="component" value="Chromosome 1"/>
</dbReference>
<feature type="compositionally biased region" description="Basic and acidic residues" evidence="1">
    <location>
        <begin position="55"/>
        <end position="81"/>
    </location>
</feature>
<gene>
    <name evidence="2" type="ORF">H5410_003627</name>
</gene>
<dbReference type="AlphaFoldDB" id="A0A9J6B584"/>
<sequence length="81" mass="9628">MGETNVFQEQRRKYRHIKGGYNVRGKGEHVWNPRPQQYNKTLETTNKFRLTNTKGEMKHTTEEKRKEVEEGPHKAQEEGQS</sequence>
<evidence type="ECO:0000313" key="2">
    <source>
        <dbReference type="EMBL" id="KAG5631910.1"/>
    </source>
</evidence>
<protein>
    <submittedName>
        <fullName evidence="2">Uncharacterized protein</fullName>
    </submittedName>
</protein>
<reference evidence="2 3" key="1">
    <citation type="submission" date="2020-09" db="EMBL/GenBank/DDBJ databases">
        <title>De no assembly of potato wild relative species, Solanum commersonii.</title>
        <authorList>
            <person name="Cho K."/>
        </authorList>
    </citation>
    <scope>NUCLEOTIDE SEQUENCE [LARGE SCALE GENOMIC DNA]</scope>
    <source>
        <strain evidence="2">LZ3.2</strain>
        <tissue evidence="2">Leaf</tissue>
    </source>
</reference>
<keyword evidence="3" id="KW-1185">Reference proteome</keyword>
<dbReference type="EMBL" id="JACXVP010000001">
    <property type="protein sequence ID" value="KAG5631910.1"/>
    <property type="molecule type" value="Genomic_DNA"/>
</dbReference>
<organism evidence="2 3">
    <name type="scientific">Solanum commersonii</name>
    <name type="common">Commerson's wild potato</name>
    <name type="synonym">Commerson's nightshade</name>
    <dbReference type="NCBI Taxonomy" id="4109"/>
    <lineage>
        <taxon>Eukaryota</taxon>
        <taxon>Viridiplantae</taxon>
        <taxon>Streptophyta</taxon>
        <taxon>Embryophyta</taxon>
        <taxon>Tracheophyta</taxon>
        <taxon>Spermatophyta</taxon>
        <taxon>Magnoliopsida</taxon>
        <taxon>eudicotyledons</taxon>
        <taxon>Gunneridae</taxon>
        <taxon>Pentapetalae</taxon>
        <taxon>asterids</taxon>
        <taxon>lamiids</taxon>
        <taxon>Solanales</taxon>
        <taxon>Solanaceae</taxon>
        <taxon>Solanoideae</taxon>
        <taxon>Solaneae</taxon>
        <taxon>Solanum</taxon>
    </lineage>
</organism>
<proteinExistence type="predicted"/>
<comment type="caution">
    <text evidence="2">The sequence shown here is derived from an EMBL/GenBank/DDBJ whole genome shotgun (WGS) entry which is preliminary data.</text>
</comment>
<evidence type="ECO:0000313" key="3">
    <source>
        <dbReference type="Proteomes" id="UP000824120"/>
    </source>
</evidence>
<feature type="region of interest" description="Disordered" evidence="1">
    <location>
        <begin position="48"/>
        <end position="81"/>
    </location>
</feature>